<sequence length="444" mass="50102">MTIPIPSFRSLLLASIGLRVALIIYSEWHDARSLVKYTDIDYRVFTDAARFVLQPCKGNKAQGPLLQCPYTRDTYRYTPLLALLLTPNIFLHPSFGKYVFAACDVINGLIIYNLLIHHILPKFAIKTEKDSKEATGTSTSLDAKTKNRATLYTAIHLLNPMVFSISTRGSSESVLSTFILLTLHALLNEHWTIAAIFLGISTHWKIYPVIYGVSCICLIGSLSPYSKSASNGVCNWLKTLVNLRTIKFTFVSAGTFIFLGGLCYALWGYPFLYESYLYHLHRLDHRHNFSPYFYPTYLAYPALNPTSPTAPTTLFTSPLTSFLPQLLLSLGTGLAFISTDKNDLIFSWFVQTSVFVIFNKVCTSQYFLWYLLLLPLLLPNLHMSRAKAVACVVMWIGTQALWLSEAYKLEFLGRDVFLGLWVRGLVYVAGNCGVLMIIMESYKT</sequence>
<evidence type="ECO:0000256" key="8">
    <source>
        <dbReference type="ARBA" id="ARBA00022692"/>
    </source>
</evidence>
<feature type="transmembrane region" description="Helical" evidence="13">
    <location>
        <begin position="348"/>
        <end position="374"/>
    </location>
</feature>
<keyword evidence="9 13" id="KW-0256">Endoplasmic reticulum</keyword>
<dbReference type="GO" id="GO:0051751">
    <property type="term" value="F:alpha-1,4-mannosyltransferase activity"/>
    <property type="evidence" value="ECO:0007669"/>
    <property type="project" value="InterPro"/>
</dbReference>
<keyword evidence="10 13" id="KW-1133">Transmembrane helix</keyword>
<evidence type="ECO:0000256" key="6">
    <source>
        <dbReference type="ARBA" id="ARBA00022676"/>
    </source>
</evidence>
<keyword evidence="8 13" id="KW-0812">Transmembrane</keyword>
<feature type="transmembrane region" description="Helical" evidence="13">
    <location>
        <begin position="7"/>
        <end position="25"/>
    </location>
</feature>
<feature type="transmembrane region" description="Helical" evidence="13">
    <location>
        <begin position="206"/>
        <end position="225"/>
    </location>
</feature>
<dbReference type="GO" id="GO:0005789">
    <property type="term" value="C:endoplasmic reticulum membrane"/>
    <property type="evidence" value="ECO:0007669"/>
    <property type="project" value="UniProtKB-SubCell"/>
</dbReference>
<dbReference type="InterPro" id="IPR007704">
    <property type="entry name" value="PIG-M"/>
</dbReference>
<dbReference type="GO" id="GO:0004376">
    <property type="term" value="F:GPI mannosyltransferase activity"/>
    <property type="evidence" value="ECO:0007669"/>
    <property type="project" value="InterPro"/>
</dbReference>
<dbReference type="EC" id="2.4.1.-" evidence="13"/>
<evidence type="ECO:0000256" key="3">
    <source>
        <dbReference type="ARBA" id="ARBA00011071"/>
    </source>
</evidence>
<protein>
    <recommendedName>
        <fullName evidence="4 13">GPI mannosyltransferase 1</fullName>
        <ecNumber evidence="13">2.4.1.-</ecNumber>
    </recommendedName>
    <alternativeName>
        <fullName evidence="13">GPI mannosyltransferase I</fullName>
    </alternativeName>
</protein>
<feature type="transmembrane region" description="Helical" evidence="13">
    <location>
        <begin position="98"/>
        <end position="116"/>
    </location>
</feature>
<accession>A0A9P6CA30</accession>
<dbReference type="Proteomes" id="UP000807342">
    <property type="component" value="Unassembled WGS sequence"/>
</dbReference>
<keyword evidence="5 13" id="KW-0337">GPI-anchor biosynthesis</keyword>
<comment type="subcellular location">
    <subcellularLocation>
        <location evidence="1 13">Endoplasmic reticulum membrane</location>
        <topology evidence="1 13">Multi-pass membrane protein</topology>
    </subcellularLocation>
</comment>
<evidence type="ECO:0000256" key="1">
    <source>
        <dbReference type="ARBA" id="ARBA00004477"/>
    </source>
</evidence>
<dbReference type="EMBL" id="MU151053">
    <property type="protein sequence ID" value="KAF9454570.1"/>
    <property type="molecule type" value="Genomic_DNA"/>
</dbReference>
<evidence type="ECO:0000256" key="9">
    <source>
        <dbReference type="ARBA" id="ARBA00022824"/>
    </source>
</evidence>
<keyword evidence="11 13" id="KW-0472">Membrane</keyword>
<feature type="transmembrane region" description="Helical" evidence="13">
    <location>
        <begin position="246"/>
        <end position="267"/>
    </location>
</feature>
<dbReference type="GO" id="GO:1990529">
    <property type="term" value="C:glycosylphosphatidylinositol-mannosyltransferase I complex"/>
    <property type="evidence" value="ECO:0007669"/>
    <property type="project" value="TreeGrafter"/>
</dbReference>
<comment type="caution">
    <text evidence="14">The sequence shown here is derived from an EMBL/GenBank/DDBJ whole genome shotgun (WGS) entry which is preliminary data.</text>
</comment>
<dbReference type="PANTHER" id="PTHR12886:SF0">
    <property type="entry name" value="GPI MANNOSYLTRANSFERASE 1"/>
    <property type="match status" value="1"/>
</dbReference>
<evidence type="ECO:0000256" key="7">
    <source>
        <dbReference type="ARBA" id="ARBA00022679"/>
    </source>
</evidence>
<comment type="pathway">
    <text evidence="2 13">Glycolipid biosynthesis; glycosylphosphatidylinositol-anchor biosynthesis.</text>
</comment>
<name>A0A9P6CA30_9AGAR</name>
<feature type="transmembrane region" description="Helical" evidence="13">
    <location>
        <begin position="386"/>
        <end position="404"/>
    </location>
</feature>
<reference evidence="14" key="1">
    <citation type="submission" date="2020-11" db="EMBL/GenBank/DDBJ databases">
        <authorList>
            <consortium name="DOE Joint Genome Institute"/>
            <person name="Ahrendt S."/>
            <person name="Riley R."/>
            <person name="Andreopoulos W."/>
            <person name="Labutti K."/>
            <person name="Pangilinan J."/>
            <person name="Ruiz-Duenas F.J."/>
            <person name="Barrasa J.M."/>
            <person name="Sanchez-Garcia M."/>
            <person name="Camarero S."/>
            <person name="Miyauchi S."/>
            <person name="Serrano A."/>
            <person name="Linde D."/>
            <person name="Babiker R."/>
            <person name="Drula E."/>
            <person name="Ayuso-Fernandez I."/>
            <person name="Pacheco R."/>
            <person name="Padilla G."/>
            <person name="Ferreira P."/>
            <person name="Barriuso J."/>
            <person name="Kellner H."/>
            <person name="Castanera R."/>
            <person name="Alfaro M."/>
            <person name="Ramirez L."/>
            <person name="Pisabarro A.G."/>
            <person name="Kuo A."/>
            <person name="Tritt A."/>
            <person name="Lipzen A."/>
            <person name="He G."/>
            <person name="Yan M."/>
            <person name="Ng V."/>
            <person name="Cullen D."/>
            <person name="Martin F."/>
            <person name="Rosso M.-N."/>
            <person name="Henrissat B."/>
            <person name="Hibbett D."/>
            <person name="Martinez A.T."/>
            <person name="Grigoriev I.V."/>
        </authorList>
    </citation>
    <scope>NUCLEOTIDE SEQUENCE</scope>
    <source>
        <strain evidence="14">MF-IS2</strain>
    </source>
</reference>
<comment type="function">
    <text evidence="12 13">Mannosyltransferase involved in glycosylphosphatidylinositol-anchor biosynthesis. Transfers the first alpha-1,4-mannose to GlcN-acyl-PI during GPI precursor assembly. Required for cell wall integrity.</text>
</comment>
<evidence type="ECO:0000313" key="15">
    <source>
        <dbReference type="Proteomes" id="UP000807342"/>
    </source>
</evidence>
<evidence type="ECO:0000256" key="5">
    <source>
        <dbReference type="ARBA" id="ARBA00022502"/>
    </source>
</evidence>
<evidence type="ECO:0000256" key="4">
    <source>
        <dbReference type="ARBA" id="ARBA00013797"/>
    </source>
</evidence>
<evidence type="ECO:0000256" key="13">
    <source>
        <dbReference type="RuleBase" id="RU365064"/>
    </source>
</evidence>
<keyword evidence="6 13" id="KW-0328">Glycosyltransferase</keyword>
<evidence type="ECO:0000256" key="10">
    <source>
        <dbReference type="ARBA" id="ARBA00022989"/>
    </source>
</evidence>
<dbReference type="GO" id="GO:0006506">
    <property type="term" value="P:GPI anchor biosynthetic process"/>
    <property type="evidence" value="ECO:0007669"/>
    <property type="project" value="UniProtKB-KW"/>
</dbReference>
<dbReference type="AlphaFoldDB" id="A0A9P6CA30"/>
<evidence type="ECO:0000256" key="2">
    <source>
        <dbReference type="ARBA" id="ARBA00004687"/>
    </source>
</evidence>
<gene>
    <name evidence="14" type="ORF">P691DRAFT_717047</name>
</gene>
<keyword evidence="15" id="KW-1185">Reference proteome</keyword>
<feature type="transmembrane region" description="Helical" evidence="13">
    <location>
        <begin position="178"/>
        <end position="200"/>
    </location>
</feature>
<keyword evidence="7 13" id="KW-0808">Transferase</keyword>
<dbReference type="OrthoDB" id="1741594at2759"/>
<feature type="transmembrane region" description="Helical" evidence="13">
    <location>
        <begin position="416"/>
        <end position="438"/>
    </location>
</feature>
<evidence type="ECO:0000256" key="12">
    <source>
        <dbReference type="ARBA" id="ARBA00025399"/>
    </source>
</evidence>
<comment type="similarity">
    <text evidence="3 13">Belongs to the PIGM family.</text>
</comment>
<dbReference type="PANTHER" id="PTHR12886">
    <property type="entry name" value="PIG-M MANNOSYLTRANSFERASE"/>
    <property type="match status" value="1"/>
</dbReference>
<evidence type="ECO:0000256" key="11">
    <source>
        <dbReference type="ARBA" id="ARBA00023136"/>
    </source>
</evidence>
<proteinExistence type="inferred from homology"/>
<dbReference type="Pfam" id="PF05007">
    <property type="entry name" value="Mannosyl_trans"/>
    <property type="match status" value="1"/>
</dbReference>
<organism evidence="14 15">
    <name type="scientific">Macrolepiota fuliginosa MF-IS2</name>
    <dbReference type="NCBI Taxonomy" id="1400762"/>
    <lineage>
        <taxon>Eukaryota</taxon>
        <taxon>Fungi</taxon>
        <taxon>Dikarya</taxon>
        <taxon>Basidiomycota</taxon>
        <taxon>Agaricomycotina</taxon>
        <taxon>Agaricomycetes</taxon>
        <taxon>Agaricomycetidae</taxon>
        <taxon>Agaricales</taxon>
        <taxon>Agaricineae</taxon>
        <taxon>Agaricaceae</taxon>
        <taxon>Macrolepiota</taxon>
    </lineage>
</organism>
<evidence type="ECO:0000313" key="14">
    <source>
        <dbReference type="EMBL" id="KAF9454570.1"/>
    </source>
</evidence>